<sequence>MILKGLKRNALKKSVESHIKSRKSRAKEVSNIRNLAVLIDASQSVNILSVVKLANELGVKSDNLKVMGYKEDQKEISDDKDADYYNDKSFGVGGSVKSNSLNDFIKKDYDILINFYSESKLELDYVAAASKAKFKVGFAEIDNRINDLVIGSADQDTNLFISELKKYLKILQII</sequence>
<evidence type="ECO:0000313" key="2">
    <source>
        <dbReference type="Proteomes" id="UP001501758"/>
    </source>
</evidence>
<dbReference type="EMBL" id="BAAAGE010000002">
    <property type="protein sequence ID" value="GAA0719342.1"/>
    <property type="molecule type" value="Genomic_DNA"/>
</dbReference>
<reference evidence="2" key="1">
    <citation type="journal article" date="2019" name="Int. J. Syst. Evol. Microbiol.">
        <title>The Global Catalogue of Microorganisms (GCM) 10K type strain sequencing project: providing services to taxonomists for standard genome sequencing and annotation.</title>
        <authorList>
            <consortium name="The Broad Institute Genomics Platform"/>
            <consortium name="The Broad Institute Genome Sequencing Center for Infectious Disease"/>
            <person name="Wu L."/>
            <person name="Ma J."/>
        </authorList>
    </citation>
    <scope>NUCLEOTIDE SEQUENCE [LARGE SCALE GENOMIC DNA]</scope>
    <source>
        <strain evidence="2">JCM 15974</strain>
    </source>
</reference>
<name>A0ABP3TZT0_9FLAO</name>
<accession>A0ABP3TZT0</accession>
<dbReference type="Pfam" id="PF21857">
    <property type="entry name" value="DUF6913"/>
    <property type="match status" value="1"/>
</dbReference>
<dbReference type="Proteomes" id="UP001501758">
    <property type="component" value="Unassembled WGS sequence"/>
</dbReference>
<comment type="caution">
    <text evidence="1">The sequence shown here is derived from an EMBL/GenBank/DDBJ whole genome shotgun (WGS) entry which is preliminary data.</text>
</comment>
<protein>
    <submittedName>
        <fullName evidence="1">Uncharacterized protein</fullName>
    </submittedName>
</protein>
<dbReference type="RefSeq" id="WP_299902224.1">
    <property type="nucleotide sequence ID" value="NZ_BAAAGE010000002.1"/>
</dbReference>
<organism evidence="1 2">
    <name type="scientific">Aquimarina litoralis</name>
    <dbReference type="NCBI Taxonomy" id="584605"/>
    <lineage>
        <taxon>Bacteria</taxon>
        <taxon>Pseudomonadati</taxon>
        <taxon>Bacteroidota</taxon>
        <taxon>Flavobacteriia</taxon>
        <taxon>Flavobacteriales</taxon>
        <taxon>Flavobacteriaceae</taxon>
        <taxon>Aquimarina</taxon>
    </lineage>
</organism>
<gene>
    <name evidence="1" type="ORF">GCM10009430_18290</name>
</gene>
<dbReference type="InterPro" id="IPR054207">
    <property type="entry name" value="DUF6913"/>
</dbReference>
<evidence type="ECO:0000313" key="1">
    <source>
        <dbReference type="EMBL" id="GAA0719342.1"/>
    </source>
</evidence>
<keyword evidence="2" id="KW-1185">Reference proteome</keyword>
<proteinExistence type="predicted"/>